<name>A0A0D0P234_KITGR</name>
<dbReference type="InterPro" id="IPR011051">
    <property type="entry name" value="RmlC_Cupin_sf"/>
</dbReference>
<dbReference type="OrthoDB" id="3864070at2"/>
<keyword evidence="2" id="KW-1185">Reference proteome</keyword>
<protein>
    <submittedName>
        <fullName evidence="1">Uncharacterized protein</fullName>
    </submittedName>
</protein>
<organism evidence="1 2">
    <name type="scientific">Kitasatospora griseola</name>
    <name type="common">Streptomyces griseolosporeus</name>
    <dbReference type="NCBI Taxonomy" id="2064"/>
    <lineage>
        <taxon>Bacteria</taxon>
        <taxon>Bacillati</taxon>
        <taxon>Actinomycetota</taxon>
        <taxon>Actinomycetes</taxon>
        <taxon>Kitasatosporales</taxon>
        <taxon>Streptomycetaceae</taxon>
        <taxon>Kitasatospora</taxon>
    </lineage>
</organism>
<reference evidence="1 2" key="1">
    <citation type="submission" date="2015-02" db="EMBL/GenBank/DDBJ databases">
        <title>Draft genome sequence of Kitasatospora griseola MF730-N6, a bafilomycin, terpentecin and satosporin producer.</title>
        <authorList>
            <person name="Arens J.C."/>
            <person name="Haltli B."/>
            <person name="Kerr R.G."/>
        </authorList>
    </citation>
    <scope>NUCLEOTIDE SEQUENCE [LARGE SCALE GENOMIC DNA]</scope>
    <source>
        <strain evidence="1 2">MF730-N6</strain>
    </source>
</reference>
<dbReference type="AlphaFoldDB" id="A0A0D0P234"/>
<dbReference type="RefSeq" id="WP_043911964.1">
    <property type="nucleotide sequence ID" value="NZ_JXZB01000002.1"/>
</dbReference>
<dbReference type="PATRIC" id="fig|2064.6.peg.3802"/>
<dbReference type="STRING" id="2064.TR51_17730"/>
<dbReference type="SUPFAM" id="SSF51182">
    <property type="entry name" value="RmlC-like cupins"/>
    <property type="match status" value="1"/>
</dbReference>
<proteinExistence type="predicted"/>
<gene>
    <name evidence="1" type="ORF">TR51_17730</name>
</gene>
<comment type="caution">
    <text evidence="1">The sequence shown here is derived from an EMBL/GenBank/DDBJ whole genome shotgun (WGS) entry which is preliminary data.</text>
</comment>
<accession>A0A0D0P234</accession>
<dbReference type="Proteomes" id="UP000032066">
    <property type="component" value="Unassembled WGS sequence"/>
</dbReference>
<evidence type="ECO:0000313" key="1">
    <source>
        <dbReference type="EMBL" id="KIQ65646.1"/>
    </source>
</evidence>
<sequence>MTTTDWTELLARVWGKQPALLPAAAPAGPAHLHRTIVAACEPFRAGTVFRTLPQVRLHTPLGWLGAPGRLLPDADDPSPAAYRARLRREPAGSGPDTGFLLSVRQPLHTDWALWSAVRDSLAELWRRVGLPCLPVEAELTEGDDFTRTPGLAAPSAHAVLTWVLAGALEAELHEPDGEFRVLRATAGELLYWPEGSRWREHHRDGCVTLRISVPRAQHLATGAVKDLLAEDVRGRLEYDGTVPCLPYPPPAGGPPDLVVAVGEAARAAAGGAELAAALRARWAAWWSSAGLEPVPAPRADVPLGPEQRLRVVRGIVRLPDGPGRWIWAVNGHAFPIGGAAGERIAQQLRPGRELTVGELCRAVGADEHNRAVTALLRKLHALRGIDLTGGERTDG</sequence>
<dbReference type="EMBL" id="JXZB01000002">
    <property type="protein sequence ID" value="KIQ65646.1"/>
    <property type="molecule type" value="Genomic_DNA"/>
</dbReference>
<evidence type="ECO:0000313" key="2">
    <source>
        <dbReference type="Proteomes" id="UP000032066"/>
    </source>
</evidence>